<evidence type="ECO:0000313" key="2">
    <source>
        <dbReference type="Proteomes" id="UP000754710"/>
    </source>
</evidence>
<gene>
    <name evidence="1" type="ORF">K1X13_08895</name>
</gene>
<dbReference type="PROSITE" id="PS51318">
    <property type="entry name" value="TAT"/>
    <property type="match status" value="1"/>
</dbReference>
<organism evidence="1 2">
    <name type="scientific">Nocardioides jiangsuensis</name>
    <dbReference type="NCBI Taxonomy" id="2866161"/>
    <lineage>
        <taxon>Bacteria</taxon>
        <taxon>Bacillati</taxon>
        <taxon>Actinomycetota</taxon>
        <taxon>Actinomycetes</taxon>
        <taxon>Propionibacteriales</taxon>
        <taxon>Nocardioidaceae</taxon>
        <taxon>Nocardioides</taxon>
    </lineage>
</organism>
<reference evidence="1 2" key="1">
    <citation type="submission" date="2021-08" db="EMBL/GenBank/DDBJ databases">
        <title>Nocardioides bacterium WL0053 sp. nov., isolated from the sediment.</title>
        <authorList>
            <person name="Wang L."/>
            <person name="Zhang D."/>
            <person name="Zhang A."/>
        </authorList>
    </citation>
    <scope>NUCLEOTIDE SEQUENCE [LARGE SCALE GENOMIC DNA]</scope>
    <source>
        <strain evidence="1 2">WL0053</strain>
    </source>
</reference>
<protein>
    <submittedName>
        <fullName evidence="1">DUF1501 domain-containing protein</fullName>
    </submittedName>
</protein>
<sequence>MNDPQSCCADFARASGLSRRRFLQGVAATGAGAVATTMFGDALRQASFAATTGGNVLVVISLRGGIDGLGMVVPHGDPAYYAARPTIAVPASTLVAKDGMFGLHPAMKPLEWLYNGGELAAVHAVGMDQPNRSHFLAMEEIEDADPTSSVRRGWVNRMVGLDAGSSPIEAVHLTTSIVPTLLTGPSPTLSATHLGEFSLPGTSDTWGARRRQHLNTVWGGASGVLGAAGRSALQVVDRLGPVAAQTYQPSNGVVYPKEWPAGDLAAALADTAQLIRADLGTEIISIDYGSWDMHSEYGTTAYGEMYSMVTGFALALNAFMRDLGSLRSRVTVVTISEFGRRVEENGNKGLDHGWGNMMLVAGGGVRGGRYYAQWPGLGSGSLLDGDLKVTTDYRNVLGEVVGKRFPDRSVTKVFPGLTYRPLGVMS</sequence>
<accession>A0ABS7RN29</accession>
<dbReference type="PANTHER" id="PTHR43737">
    <property type="entry name" value="BLL7424 PROTEIN"/>
    <property type="match status" value="1"/>
</dbReference>
<dbReference type="EMBL" id="JAIEZQ010000002">
    <property type="protein sequence ID" value="MBY9074932.1"/>
    <property type="molecule type" value="Genomic_DNA"/>
</dbReference>
<dbReference type="InterPro" id="IPR019546">
    <property type="entry name" value="TAT_signal_bac_arc"/>
</dbReference>
<dbReference type="InterPro" id="IPR006311">
    <property type="entry name" value="TAT_signal"/>
</dbReference>
<comment type="caution">
    <text evidence="1">The sequence shown here is derived from an EMBL/GenBank/DDBJ whole genome shotgun (WGS) entry which is preliminary data.</text>
</comment>
<dbReference type="PANTHER" id="PTHR43737:SF1">
    <property type="entry name" value="DUF1501 DOMAIN-CONTAINING PROTEIN"/>
    <property type="match status" value="1"/>
</dbReference>
<dbReference type="Proteomes" id="UP000754710">
    <property type="component" value="Unassembled WGS sequence"/>
</dbReference>
<name>A0ABS7RN29_9ACTN</name>
<proteinExistence type="predicted"/>
<keyword evidence="2" id="KW-1185">Reference proteome</keyword>
<dbReference type="NCBIfam" id="TIGR01409">
    <property type="entry name" value="TAT_signal_seq"/>
    <property type="match status" value="1"/>
</dbReference>
<dbReference type="InterPro" id="IPR010869">
    <property type="entry name" value="DUF1501"/>
</dbReference>
<evidence type="ECO:0000313" key="1">
    <source>
        <dbReference type="EMBL" id="MBY9074932.1"/>
    </source>
</evidence>
<dbReference type="RefSeq" id="WP_221024747.1">
    <property type="nucleotide sequence ID" value="NZ_JAIEZQ010000002.1"/>
</dbReference>
<dbReference type="Pfam" id="PF07394">
    <property type="entry name" value="DUF1501"/>
    <property type="match status" value="1"/>
</dbReference>